<dbReference type="Proteomes" id="UP001160390">
    <property type="component" value="Unassembled WGS sequence"/>
</dbReference>
<reference evidence="2" key="1">
    <citation type="submission" date="2023-01" db="EMBL/GenBank/DDBJ databases">
        <authorList>
            <person name="Piombo E."/>
        </authorList>
    </citation>
    <scope>NUCLEOTIDE SEQUENCE</scope>
</reference>
<evidence type="ECO:0000313" key="3">
    <source>
        <dbReference type="Proteomes" id="UP001160390"/>
    </source>
</evidence>
<protein>
    <recommendedName>
        <fullName evidence="1">F-box domain-containing protein</fullName>
    </recommendedName>
</protein>
<dbReference type="AlphaFoldDB" id="A0AA35QB84"/>
<proteinExistence type="predicted"/>
<dbReference type="EMBL" id="CABFNP030001299">
    <property type="protein sequence ID" value="CAI6098826.1"/>
    <property type="molecule type" value="Genomic_DNA"/>
</dbReference>
<feature type="domain" description="F-box" evidence="1">
    <location>
        <begin position="10"/>
        <end position="62"/>
    </location>
</feature>
<comment type="caution">
    <text evidence="2">The sequence shown here is derived from an EMBL/GenBank/DDBJ whole genome shotgun (WGS) entry which is preliminary data.</text>
</comment>
<keyword evidence="3" id="KW-1185">Reference proteome</keyword>
<dbReference type="Pfam" id="PF00646">
    <property type="entry name" value="F-box"/>
    <property type="match status" value="1"/>
</dbReference>
<accession>A0AA35QB84</accession>
<dbReference type="SUPFAM" id="SSF81383">
    <property type="entry name" value="F-box domain"/>
    <property type="match status" value="1"/>
</dbReference>
<sequence length="407" mass="46199">MSSNMLNETNSRLSNLPNEILDRVLSSIPTSALPKICLVSKSLRRAAEPFLYSDATSRWSDGMTPPMAPLLRTLLKKPKLFAFIETTPVRQFLEVIGQSREPYRNDDWILDLHTGQMSAIAATLISNLTRTTASLLTTISSVAMTLSSKFFDQTFLCQREMKCLRMLSLFYVLTVTHIVATTSCPKTFSWPRAEPNPDHLVSLDIRWPIEQFLAKILTRTRNLKSLSWNWIYCDNINEDPEMAFLRIMKSVLPVRGTLEALELRTVLSFNRIVESRELRVTVSGSSNGFRDSVQLTPLKYLPLASLAGVGTELRNGLKALNLFSASINDKKQRDRILEDRKEGNWNDTKVEMLQSLAAIRPTRSPALRPIEIISGNAYMNNLYLERLEDLVVGFQVQLTPYPRRIAE</sequence>
<dbReference type="PROSITE" id="PS50181">
    <property type="entry name" value="FBOX"/>
    <property type="match status" value="1"/>
</dbReference>
<evidence type="ECO:0000259" key="1">
    <source>
        <dbReference type="PROSITE" id="PS50181"/>
    </source>
</evidence>
<dbReference type="InterPro" id="IPR036047">
    <property type="entry name" value="F-box-like_dom_sf"/>
</dbReference>
<gene>
    <name evidence="2" type="ORF">CCHLO57077_00002818</name>
</gene>
<organism evidence="2 3">
    <name type="scientific">Clonostachys chloroleuca</name>
    <dbReference type="NCBI Taxonomy" id="1926264"/>
    <lineage>
        <taxon>Eukaryota</taxon>
        <taxon>Fungi</taxon>
        <taxon>Dikarya</taxon>
        <taxon>Ascomycota</taxon>
        <taxon>Pezizomycotina</taxon>
        <taxon>Sordariomycetes</taxon>
        <taxon>Hypocreomycetidae</taxon>
        <taxon>Hypocreales</taxon>
        <taxon>Bionectriaceae</taxon>
        <taxon>Clonostachys</taxon>
    </lineage>
</organism>
<dbReference type="InterPro" id="IPR001810">
    <property type="entry name" value="F-box_dom"/>
</dbReference>
<evidence type="ECO:0000313" key="2">
    <source>
        <dbReference type="EMBL" id="CAI6098826.1"/>
    </source>
</evidence>
<name>A0AA35QB84_9HYPO</name>